<keyword evidence="2" id="KW-0456">Lyase</keyword>
<evidence type="ECO:0000256" key="3">
    <source>
        <dbReference type="SAM" id="MobiDB-lite"/>
    </source>
</evidence>
<dbReference type="Proteomes" id="UP000677913">
    <property type="component" value="Unassembled WGS sequence"/>
</dbReference>
<dbReference type="EMBL" id="JAGSXH010000020">
    <property type="protein sequence ID" value="MBS2963099.1"/>
    <property type="molecule type" value="Genomic_DNA"/>
</dbReference>
<accession>A0A8J8BDT0</accession>
<dbReference type="InterPro" id="IPR002762">
    <property type="entry name" value="CbiX-like"/>
</dbReference>
<gene>
    <name evidence="4" type="ORF">KGA66_08590</name>
</gene>
<evidence type="ECO:0000313" key="5">
    <source>
        <dbReference type="Proteomes" id="UP000677913"/>
    </source>
</evidence>
<dbReference type="AlphaFoldDB" id="A0A8J8BDT0"/>
<dbReference type="Pfam" id="PF01903">
    <property type="entry name" value="CbiX"/>
    <property type="match status" value="1"/>
</dbReference>
<evidence type="ECO:0000256" key="2">
    <source>
        <dbReference type="ARBA" id="ARBA00023239"/>
    </source>
</evidence>
<dbReference type="Gene3D" id="3.40.50.1400">
    <property type="match status" value="1"/>
</dbReference>
<evidence type="ECO:0000313" key="4">
    <source>
        <dbReference type="EMBL" id="MBS2963099.1"/>
    </source>
</evidence>
<evidence type="ECO:0000256" key="1">
    <source>
        <dbReference type="ARBA" id="ARBA00022723"/>
    </source>
</evidence>
<proteinExistence type="predicted"/>
<dbReference type="GO" id="GO:0016829">
    <property type="term" value="F:lyase activity"/>
    <property type="evidence" value="ECO:0007669"/>
    <property type="project" value="UniProtKB-KW"/>
</dbReference>
<name>A0A8J8BDT0_9ACTN</name>
<dbReference type="RefSeq" id="WP_211466458.1">
    <property type="nucleotide sequence ID" value="NZ_JAGSXH010000020.1"/>
</dbReference>
<sequence>MTEPPALLAIAHGSRDPRHAAALAGLLDAVRRGRPGLRTALGFLDLSRPRVPDALASLLSEHEDAGGVTRVVALPLFLGHGYHVGHDVPAVTARAGDALRRPVRLIVAPPLGPDPLLDRALAYRLREQGVHADDPELGLVVASATAAPRATLDAIAALRARGTARIAVASRFLAPGLLYDRVRADVLAAAVPIAAPLATPDDEPPADLVRLLLERYAQAVSRKPAPAPARPRRRSHPADTAGRSAPGPRSAAA</sequence>
<evidence type="ECO:0008006" key="6">
    <source>
        <dbReference type="Google" id="ProtNLM"/>
    </source>
</evidence>
<feature type="region of interest" description="Disordered" evidence="3">
    <location>
        <begin position="220"/>
        <end position="253"/>
    </location>
</feature>
<dbReference type="InterPro" id="IPR050963">
    <property type="entry name" value="Sirohydro_Cobaltochel/CbiX"/>
</dbReference>
<reference evidence="4" key="1">
    <citation type="submission" date="2021-04" db="EMBL/GenBank/DDBJ databases">
        <title>Genome based classification of Actinospica acidithermotolerans sp. nov., an actinobacterium isolated from an Indonesian hot spring.</title>
        <authorList>
            <person name="Kusuma A.B."/>
            <person name="Putra K.E."/>
            <person name="Nafisah S."/>
            <person name="Loh J."/>
            <person name="Nouioui I."/>
            <person name="Goodfellow M."/>
        </authorList>
    </citation>
    <scope>NUCLEOTIDE SEQUENCE</scope>
    <source>
        <strain evidence="4">DSM 45618</strain>
    </source>
</reference>
<dbReference type="CDD" id="cd03416">
    <property type="entry name" value="CbiX_SirB_N"/>
    <property type="match status" value="1"/>
</dbReference>
<organism evidence="4 5">
    <name type="scientific">Actinocrinis puniceicyclus</name>
    <dbReference type="NCBI Taxonomy" id="977794"/>
    <lineage>
        <taxon>Bacteria</taxon>
        <taxon>Bacillati</taxon>
        <taxon>Actinomycetota</taxon>
        <taxon>Actinomycetes</taxon>
        <taxon>Catenulisporales</taxon>
        <taxon>Actinospicaceae</taxon>
        <taxon>Actinocrinis</taxon>
    </lineage>
</organism>
<dbReference type="SUPFAM" id="SSF53800">
    <property type="entry name" value="Chelatase"/>
    <property type="match status" value="1"/>
</dbReference>
<keyword evidence="5" id="KW-1185">Reference proteome</keyword>
<dbReference type="PANTHER" id="PTHR33542">
    <property type="entry name" value="SIROHYDROCHLORIN FERROCHELATASE, CHLOROPLASTIC"/>
    <property type="match status" value="1"/>
</dbReference>
<dbReference type="PANTHER" id="PTHR33542:SF5">
    <property type="entry name" value="FERROCHELATASE CHE1"/>
    <property type="match status" value="1"/>
</dbReference>
<dbReference type="GO" id="GO:0046872">
    <property type="term" value="F:metal ion binding"/>
    <property type="evidence" value="ECO:0007669"/>
    <property type="project" value="UniProtKB-KW"/>
</dbReference>
<comment type="caution">
    <text evidence="4">The sequence shown here is derived from an EMBL/GenBank/DDBJ whole genome shotgun (WGS) entry which is preliminary data.</text>
</comment>
<protein>
    <recommendedName>
        <fullName evidence="6">Sirohydrochlorin ferrochelatase</fullName>
    </recommendedName>
</protein>
<keyword evidence="1" id="KW-0479">Metal-binding</keyword>